<feature type="domain" description="D-isomer specific 2-hydroxyacid dehydrogenase NAD-binding" evidence="5">
    <location>
        <begin position="108"/>
        <end position="287"/>
    </location>
</feature>
<evidence type="ECO:0000259" key="4">
    <source>
        <dbReference type="Pfam" id="PF00389"/>
    </source>
</evidence>
<name>A0ABW4JKT8_9BACL</name>
<keyword evidence="2 3" id="KW-0560">Oxidoreductase</keyword>
<dbReference type="Pfam" id="PF00389">
    <property type="entry name" value="2-Hacid_dh"/>
    <property type="match status" value="1"/>
</dbReference>
<comment type="caution">
    <text evidence="6">The sequence shown here is derived from an EMBL/GenBank/DDBJ whole genome shotgun (WGS) entry which is preliminary data.</text>
</comment>
<dbReference type="Proteomes" id="UP001597079">
    <property type="component" value="Unassembled WGS sequence"/>
</dbReference>
<dbReference type="Gene3D" id="3.40.50.720">
    <property type="entry name" value="NAD(P)-binding Rossmann-like Domain"/>
    <property type="match status" value="2"/>
</dbReference>
<evidence type="ECO:0000256" key="2">
    <source>
        <dbReference type="ARBA" id="ARBA00023002"/>
    </source>
</evidence>
<evidence type="ECO:0000313" key="7">
    <source>
        <dbReference type="Proteomes" id="UP001597079"/>
    </source>
</evidence>
<dbReference type="InterPro" id="IPR029752">
    <property type="entry name" value="D-isomer_DH_CS1"/>
</dbReference>
<keyword evidence="7" id="KW-1185">Reference proteome</keyword>
<accession>A0ABW4JKT8</accession>
<proteinExistence type="inferred from homology"/>
<sequence length="329" mass="35824">MFSIFSTHVLPAHVKRYLTDFAEVTEWNKGIPIDSDELARAAAHADGIITPGGTPFGEALIQQLPKLRAISTISVGYDHFDPAAFRRHNIMATHTPEVLDETVADLTFALMLSVARRIAELDKLVRDGRWGEQPGSASFGIDVHHRTLGIVGMGRIGEAVAKRAKHGFGMNVLYHNRTRKPAVEQELGATYVSFEELLEIADFVVLLTPLTPATKGLMDAQAFARMKSSAIFINVSRGATVDEQALYEALSTGAIYGAGLDVFQEEPVPVDHPLLSLRNVVLVPHIGSATAKTREDMAMLAAQNLIAVLEGRARDAKVIPELQDIVKES</sequence>
<dbReference type="EC" id="1.1.1.-" evidence="6"/>
<dbReference type="CDD" id="cd05301">
    <property type="entry name" value="GDH"/>
    <property type="match status" value="1"/>
</dbReference>
<organism evidence="6 7">
    <name type="scientific">Alicyclobacillus fodiniaquatilis</name>
    <dbReference type="NCBI Taxonomy" id="1661150"/>
    <lineage>
        <taxon>Bacteria</taxon>
        <taxon>Bacillati</taxon>
        <taxon>Bacillota</taxon>
        <taxon>Bacilli</taxon>
        <taxon>Bacillales</taxon>
        <taxon>Alicyclobacillaceae</taxon>
        <taxon>Alicyclobacillus</taxon>
    </lineage>
</organism>
<dbReference type="InterPro" id="IPR006140">
    <property type="entry name" value="D-isomer_DH_NAD-bd"/>
</dbReference>
<evidence type="ECO:0000259" key="5">
    <source>
        <dbReference type="Pfam" id="PF02826"/>
    </source>
</evidence>
<dbReference type="InterPro" id="IPR050223">
    <property type="entry name" value="D-isomer_2-hydroxyacid_DH"/>
</dbReference>
<dbReference type="EMBL" id="JBHUCX010000083">
    <property type="protein sequence ID" value="MFD1676966.1"/>
    <property type="molecule type" value="Genomic_DNA"/>
</dbReference>
<feature type="domain" description="D-isomer specific 2-hydroxyacid dehydrogenase catalytic" evidence="4">
    <location>
        <begin position="11"/>
        <end position="314"/>
    </location>
</feature>
<dbReference type="PANTHER" id="PTHR10996">
    <property type="entry name" value="2-HYDROXYACID DEHYDROGENASE-RELATED"/>
    <property type="match status" value="1"/>
</dbReference>
<dbReference type="GO" id="GO:0016491">
    <property type="term" value="F:oxidoreductase activity"/>
    <property type="evidence" value="ECO:0007669"/>
    <property type="project" value="UniProtKB-KW"/>
</dbReference>
<evidence type="ECO:0000256" key="3">
    <source>
        <dbReference type="RuleBase" id="RU003719"/>
    </source>
</evidence>
<reference evidence="7" key="1">
    <citation type="journal article" date="2019" name="Int. J. Syst. Evol. Microbiol.">
        <title>The Global Catalogue of Microorganisms (GCM) 10K type strain sequencing project: providing services to taxonomists for standard genome sequencing and annotation.</title>
        <authorList>
            <consortium name="The Broad Institute Genomics Platform"/>
            <consortium name="The Broad Institute Genome Sequencing Center for Infectious Disease"/>
            <person name="Wu L."/>
            <person name="Ma J."/>
        </authorList>
    </citation>
    <scope>NUCLEOTIDE SEQUENCE [LARGE SCALE GENOMIC DNA]</scope>
    <source>
        <strain evidence="7">CGMCC 1.12286</strain>
    </source>
</reference>
<dbReference type="Pfam" id="PF02826">
    <property type="entry name" value="2-Hacid_dh_C"/>
    <property type="match status" value="1"/>
</dbReference>
<evidence type="ECO:0000313" key="6">
    <source>
        <dbReference type="EMBL" id="MFD1676966.1"/>
    </source>
</evidence>
<dbReference type="PANTHER" id="PTHR10996:SF283">
    <property type="entry name" value="GLYOXYLATE_HYDROXYPYRUVATE REDUCTASE B"/>
    <property type="match status" value="1"/>
</dbReference>
<dbReference type="SUPFAM" id="SSF51735">
    <property type="entry name" value="NAD(P)-binding Rossmann-fold domains"/>
    <property type="match status" value="1"/>
</dbReference>
<dbReference type="InterPro" id="IPR006139">
    <property type="entry name" value="D-isomer_2_OHA_DH_cat_dom"/>
</dbReference>
<evidence type="ECO:0000256" key="1">
    <source>
        <dbReference type="ARBA" id="ARBA00005854"/>
    </source>
</evidence>
<gene>
    <name evidence="6" type="ORF">ACFSB2_20020</name>
</gene>
<dbReference type="InterPro" id="IPR036291">
    <property type="entry name" value="NAD(P)-bd_dom_sf"/>
</dbReference>
<dbReference type="PROSITE" id="PS00065">
    <property type="entry name" value="D_2_HYDROXYACID_DH_1"/>
    <property type="match status" value="1"/>
</dbReference>
<dbReference type="RefSeq" id="WP_377944878.1">
    <property type="nucleotide sequence ID" value="NZ_JBHUCX010000083.1"/>
</dbReference>
<protein>
    <submittedName>
        <fullName evidence="6">2-hydroxyacid dehydrogenase</fullName>
        <ecNumber evidence="6">1.1.1.-</ecNumber>
    </submittedName>
</protein>
<dbReference type="SUPFAM" id="SSF52283">
    <property type="entry name" value="Formate/glycerate dehydrogenase catalytic domain-like"/>
    <property type="match status" value="1"/>
</dbReference>
<comment type="similarity">
    <text evidence="1 3">Belongs to the D-isomer specific 2-hydroxyacid dehydrogenase family.</text>
</comment>